<protein>
    <recommendedName>
        <fullName evidence="6">Ribosomal RNA small subunit methyltransferase G</fullName>
        <ecNumber evidence="6">2.1.1.-</ecNumber>
    </recommendedName>
    <alternativeName>
        <fullName evidence="6">16S rRNA 7-methylguanosine methyltransferase</fullName>
        <shortName evidence="6">16S rRNA m7G methyltransferase</shortName>
    </alternativeName>
</protein>
<keyword evidence="4 6" id="KW-0808">Transferase</keyword>
<keyword evidence="9" id="KW-1185">Reference proteome</keyword>
<feature type="binding site" evidence="6">
    <location>
        <position position="159"/>
    </location>
    <ligand>
        <name>S-adenosyl-L-methionine</name>
        <dbReference type="ChEBI" id="CHEBI:59789"/>
    </ligand>
</feature>
<comment type="subcellular location">
    <subcellularLocation>
        <location evidence="6">Cytoplasm</location>
    </subcellularLocation>
</comment>
<dbReference type="RefSeq" id="WP_317789375.1">
    <property type="nucleotide sequence ID" value="NZ_AP028461.1"/>
</dbReference>
<organism evidence="8 9">
    <name type="scientific">Actinoplanes sichuanensis</name>
    <dbReference type="NCBI Taxonomy" id="512349"/>
    <lineage>
        <taxon>Bacteria</taxon>
        <taxon>Bacillati</taxon>
        <taxon>Actinomycetota</taxon>
        <taxon>Actinomycetes</taxon>
        <taxon>Micromonosporales</taxon>
        <taxon>Micromonosporaceae</taxon>
        <taxon>Actinoplanes</taxon>
    </lineage>
</organism>
<keyword evidence="3 6" id="KW-0489">Methyltransferase</keyword>
<dbReference type="InterPro" id="IPR029063">
    <property type="entry name" value="SAM-dependent_MTases_sf"/>
</dbReference>
<dbReference type="EMBL" id="JBHTMK010000026">
    <property type="protein sequence ID" value="MFD1367403.1"/>
    <property type="molecule type" value="Genomic_DNA"/>
</dbReference>
<feature type="binding site" evidence="6">
    <location>
        <begin position="143"/>
        <end position="144"/>
    </location>
    <ligand>
        <name>S-adenosyl-L-methionine</name>
        <dbReference type="ChEBI" id="CHEBI:59789"/>
    </ligand>
</feature>
<dbReference type="PANTHER" id="PTHR31760:SF0">
    <property type="entry name" value="S-ADENOSYL-L-METHIONINE-DEPENDENT METHYLTRANSFERASES SUPERFAMILY PROTEIN"/>
    <property type="match status" value="1"/>
</dbReference>
<comment type="similarity">
    <text evidence="6">Belongs to the methyltransferase superfamily. RNA methyltransferase RsmG family.</text>
</comment>
<evidence type="ECO:0000256" key="5">
    <source>
        <dbReference type="ARBA" id="ARBA00022691"/>
    </source>
</evidence>
<evidence type="ECO:0000256" key="6">
    <source>
        <dbReference type="HAMAP-Rule" id="MF_00074"/>
    </source>
</evidence>
<dbReference type="InterPro" id="IPR003682">
    <property type="entry name" value="rRNA_ssu_MeTfrase_G"/>
</dbReference>
<name>A0ABW4AA32_9ACTN</name>
<dbReference type="EC" id="2.1.1.-" evidence="6"/>
<keyword evidence="2 6" id="KW-0698">rRNA processing</keyword>
<feature type="region of interest" description="Disordered" evidence="7">
    <location>
        <begin position="1"/>
        <end position="27"/>
    </location>
</feature>
<comment type="caution">
    <text evidence="6">Lacks conserved residue(s) required for the propagation of feature annotation.</text>
</comment>
<accession>A0ABW4AA32</accession>
<comment type="function">
    <text evidence="6">Specifically methylates the N7 position of a guanine in 16S rRNA.</text>
</comment>
<dbReference type="GO" id="GO:0032259">
    <property type="term" value="P:methylation"/>
    <property type="evidence" value="ECO:0007669"/>
    <property type="project" value="UniProtKB-KW"/>
</dbReference>
<dbReference type="Pfam" id="PF02527">
    <property type="entry name" value="GidB"/>
    <property type="match status" value="1"/>
</dbReference>
<feature type="binding site" evidence="6">
    <location>
        <position position="92"/>
    </location>
    <ligand>
        <name>S-adenosyl-L-methionine</name>
        <dbReference type="ChEBI" id="CHEBI:59789"/>
    </ligand>
</feature>
<evidence type="ECO:0000256" key="3">
    <source>
        <dbReference type="ARBA" id="ARBA00022603"/>
    </source>
</evidence>
<evidence type="ECO:0000313" key="9">
    <source>
        <dbReference type="Proteomes" id="UP001597183"/>
    </source>
</evidence>
<keyword evidence="5 6" id="KW-0949">S-adenosyl-L-methionine</keyword>
<evidence type="ECO:0000256" key="2">
    <source>
        <dbReference type="ARBA" id="ARBA00022552"/>
    </source>
</evidence>
<evidence type="ECO:0000256" key="1">
    <source>
        <dbReference type="ARBA" id="ARBA00022490"/>
    </source>
</evidence>
<dbReference type="PANTHER" id="PTHR31760">
    <property type="entry name" value="S-ADENOSYL-L-METHIONINE-DEPENDENT METHYLTRANSFERASES SUPERFAMILY PROTEIN"/>
    <property type="match status" value="1"/>
</dbReference>
<dbReference type="SUPFAM" id="SSF53335">
    <property type="entry name" value="S-adenosyl-L-methionine-dependent methyltransferases"/>
    <property type="match status" value="1"/>
</dbReference>
<proteinExistence type="inferred from homology"/>
<dbReference type="HAMAP" id="MF_00074">
    <property type="entry name" value="16SrRNA_methyltr_G"/>
    <property type="match status" value="1"/>
</dbReference>
<evidence type="ECO:0000256" key="7">
    <source>
        <dbReference type="SAM" id="MobiDB-lite"/>
    </source>
</evidence>
<dbReference type="NCBIfam" id="TIGR00138">
    <property type="entry name" value="rsmG_gidB"/>
    <property type="match status" value="1"/>
</dbReference>
<feature type="compositionally biased region" description="Low complexity" evidence="7">
    <location>
        <begin position="18"/>
        <end position="27"/>
    </location>
</feature>
<evidence type="ECO:0000313" key="8">
    <source>
        <dbReference type="EMBL" id="MFD1367403.1"/>
    </source>
</evidence>
<keyword evidence="1 6" id="KW-0963">Cytoplasm</keyword>
<reference evidence="9" key="1">
    <citation type="journal article" date="2019" name="Int. J. Syst. Evol. Microbiol.">
        <title>The Global Catalogue of Microorganisms (GCM) 10K type strain sequencing project: providing services to taxonomists for standard genome sequencing and annotation.</title>
        <authorList>
            <consortium name="The Broad Institute Genomics Platform"/>
            <consortium name="The Broad Institute Genome Sequencing Center for Infectious Disease"/>
            <person name="Wu L."/>
            <person name="Ma J."/>
        </authorList>
    </citation>
    <scope>NUCLEOTIDE SEQUENCE [LARGE SCALE GENOMIC DNA]</scope>
    <source>
        <strain evidence="9">CCM 7526</strain>
    </source>
</reference>
<dbReference type="CDD" id="cd02440">
    <property type="entry name" value="AdoMet_MTases"/>
    <property type="match status" value="1"/>
</dbReference>
<dbReference type="GO" id="GO:0008168">
    <property type="term" value="F:methyltransferase activity"/>
    <property type="evidence" value="ECO:0007669"/>
    <property type="project" value="UniProtKB-KW"/>
</dbReference>
<dbReference type="Proteomes" id="UP001597183">
    <property type="component" value="Unassembled WGS sequence"/>
</dbReference>
<evidence type="ECO:0000256" key="4">
    <source>
        <dbReference type="ARBA" id="ARBA00022679"/>
    </source>
</evidence>
<gene>
    <name evidence="6 8" type="primary">rsmG</name>
    <name evidence="8" type="ORF">ACFQ5G_18770</name>
</gene>
<dbReference type="Gene3D" id="3.40.50.150">
    <property type="entry name" value="Vaccinia Virus protein VP39"/>
    <property type="match status" value="1"/>
</dbReference>
<comment type="caution">
    <text evidence="8">The sequence shown here is derived from an EMBL/GenBank/DDBJ whole genome shotgun (WGS) entry which is preliminary data.</text>
</comment>
<sequence length="251" mass="25688">MTDTRYGAGDSGPGDVTPGPSSFPAEPPASALTVFGDRLELAGRYAELLATEGVVRGLIGPREAPRLWERHLVNCGVMAEMIPAGAGVVDVGSGAGLPGLVLAIARPDLAITLVEPLARRTSFLEEAVVVLELDNITVVRGRAEEVVGQVPGADVVTARAVAALDKLAGWCLPLAAVGGRLLAMKGSSAAEEIAEHAAAVTALGGGTASIRLCGDGLIDPPTTVVEIVKERHVVPGRRSASTRGGKRSRRG</sequence>
<feature type="binding site" evidence="6">
    <location>
        <position position="97"/>
    </location>
    <ligand>
        <name>S-adenosyl-L-methionine</name>
        <dbReference type="ChEBI" id="CHEBI:59789"/>
    </ligand>
</feature>